<dbReference type="Pfam" id="PF10607">
    <property type="entry name" value="CTLH"/>
    <property type="match status" value="1"/>
</dbReference>
<dbReference type="SMART" id="SM00667">
    <property type="entry name" value="LisH"/>
    <property type="match status" value="1"/>
</dbReference>
<comment type="caution">
    <text evidence="5">The sequence shown here is derived from an EMBL/GenBank/DDBJ whole genome shotgun (WGS) entry which is preliminary data.</text>
</comment>
<dbReference type="InterPro" id="IPR013320">
    <property type="entry name" value="ConA-like_dom_sf"/>
</dbReference>
<dbReference type="Pfam" id="PF00622">
    <property type="entry name" value="SPRY"/>
    <property type="match status" value="1"/>
</dbReference>
<dbReference type="SMART" id="SM00449">
    <property type="entry name" value="SPRY"/>
    <property type="match status" value="1"/>
</dbReference>
<feature type="region of interest" description="Disordered" evidence="2">
    <location>
        <begin position="1"/>
        <end position="60"/>
    </location>
</feature>
<protein>
    <recommendedName>
        <fullName evidence="7">Protein SSH4</fullName>
    </recommendedName>
</protein>
<dbReference type="InterPro" id="IPR006595">
    <property type="entry name" value="CTLH_C"/>
</dbReference>
<dbReference type="PROSITE" id="PS50897">
    <property type="entry name" value="CTLH"/>
    <property type="match status" value="1"/>
</dbReference>
<keyword evidence="6" id="KW-1185">Reference proteome</keyword>
<dbReference type="InterPro" id="IPR043136">
    <property type="entry name" value="B30.2/SPRY_sf"/>
</dbReference>
<dbReference type="InterPro" id="IPR003877">
    <property type="entry name" value="SPRY_dom"/>
</dbReference>
<feature type="domain" description="B30.2/SPRY" evidence="3">
    <location>
        <begin position="205"/>
        <end position="398"/>
    </location>
</feature>
<dbReference type="InterPro" id="IPR035782">
    <property type="entry name" value="SPRY_RanBP9/10"/>
</dbReference>
<dbReference type="InterPro" id="IPR024964">
    <property type="entry name" value="CTLH/CRA"/>
</dbReference>
<evidence type="ECO:0008006" key="7">
    <source>
        <dbReference type="Google" id="ProtNLM"/>
    </source>
</evidence>
<evidence type="ECO:0000259" key="3">
    <source>
        <dbReference type="PROSITE" id="PS50188"/>
    </source>
</evidence>
<evidence type="ECO:0000256" key="2">
    <source>
        <dbReference type="SAM" id="MobiDB-lite"/>
    </source>
</evidence>
<proteinExistence type="predicted"/>
<dbReference type="PANTHER" id="PTHR12864">
    <property type="entry name" value="RAN BINDING PROTEIN 9-RELATED"/>
    <property type="match status" value="1"/>
</dbReference>
<dbReference type="PROSITE" id="PS50188">
    <property type="entry name" value="B302_SPRY"/>
    <property type="match status" value="1"/>
</dbReference>
<dbReference type="AlphaFoldDB" id="A0AA39WET8"/>
<dbReference type="EMBL" id="JAULSU010000006">
    <property type="protein sequence ID" value="KAK0614068.1"/>
    <property type="molecule type" value="Genomic_DNA"/>
</dbReference>
<comment type="function">
    <text evidence="1">Involved in the proteasome-dependent degradation of fructose-1,6-bisphosphatase.</text>
</comment>
<dbReference type="Proteomes" id="UP001175000">
    <property type="component" value="Unassembled WGS sequence"/>
</dbReference>
<dbReference type="SMART" id="SM00757">
    <property type="entry name" value="CRA"/>
    <property type="match status" value="1"/>
</dbReference>
<feature type="region of interest" description="Disordered" evidence="2">
    <location>
        <begin position="168"/>
        <end position="201"/>
    </location>
</feature>
<dbReference type="Pfam" id="PF08513">
    <property type="entry name" value="LisH"/>
    <property type="match status" value="1"/>
</dbReference>
<feature type="domain" description="CTLH" evidence="4">
    <location>
        <begin position="581"/>
        <end position="638"/>
    </location>
</feature>
<dbReference type="CDD" id="cd12909">
    <property type="entry name" value="SPRY_RanBP9_10"/>
    <property type="match status" value="1"/>
</dbReference>
<evidence type="ECO:0000313" key="6">
    <source>
        <dbReference type="Proteomes" id="UP001175000"/>
    </source>
</evidence>
<dbReference type="SUPFAM" id="SSF49899">
    <property type="entry name" value="Concanavalin A-like lectins/glucanases"/>
    <property type="match status" value="1"/>
</dbReference>
<feature type="compositionally biased region" description="Low complexity" evidence="2">
    <location>
        <begin position="26"/>
        <end position="42"/>
    </location>
</feature>
<feature type="region of interest" description="Disordered" evidence="2">
    <location>
        <begin position="648"/>
        <end position="673"/>
    </location>
</feature>
<accession>A0AA39WET8</accession>
<dbReference type="InterPro" id="IPR006594">
    <property type="entry name" value="LisH"/>
</dbReference>
<sequence length="801" mass="88558">MTNPFQHGHPGDPISSAGLPAPLSQRRSSYASVVSGASALSRPSRPNFHHLLNPSPDSETYNNLYSTQRNSRFDVGTTQGRNGVSGEDGLPSMAWQPRLGAGLPYFSRAFEPYICKDPLFPNGAVPDDGFNSLLPAASNPVFLSPSYLRGSIYLQKLEAAHKARVAAEREGHAAKTQSGTGLASGANAHPQSSKLPAGSHRGVQYEVVEKAPAVEDDAAVSPLPSRWNKDDKDPNLDVLGDGYEVKHIGRSSNDHEASALRAEHYMPALCGVYYFEVSIMNRKREDTTIGIGFSSGTVSLQRAPGWEPESWGYHGDDGHCYAAQNVGRPYGPKFGPGDTIGCLINFRLGHALFTKNGDDLGIAFRDVSFKDGKGKLYPTVGLKKPGDHVLANFGQQPFLFDIDGYMKVRCTRNSEPSGHIVVTSPASAPGRYVTEELSFPCLYPSSRGSLCLPTLLNKSFSGRGDTKRSLCRLFGSRTEPLRFVIQPPQIIARHCYLHSILYMQKQQKMISEDIRNADTAKLAPPLNETELIQQLVLQFLQHDGYVETARAFAEEIHAEKQALNLDASKDIEGINIKDDEDANNRQRIRRAILNGDIDRALKYTKNYYPKVLPDNEQVYFRLRCRKFIEMIRKEAELNLLIEKKSTARVRQGEDDEEMAEADTHSSWEDQMETEDGTDSAVLKKLSHEALQYGMELRSEFDNDPRREVSKHLDEIFALIAYPNPLKVKEVAHLLDGTGRVAVAEELNSAILMSLGKSSRAALENVYAQTLVLLEDLRQDGGDGAFVTVQNVINDIPKPTLM</sequence>
<name>A0AA39WET8_9PEZI</name>
<dbReference type="Gene3D" id="2.60.120.920">
    <property type="match status" value="1"/>
</dbReference>
<dbReference type="InterPro" id="IPR001870">
    <property type="entry name" value="B30.2/SPRY"/>
</dbReference>
<dbReference type="InterPro" id="IPR013144">
    <property type="entry name" value="CRA_dom"/>
</dbReference>
<dbReference type="SMART" id="SM00668">
    <property type="entry name" value="CTLH"/>
    <property type="match status" value="1"/>
</dbReference>
<evidence type="ECO:0000256" key="1">
    <source>
        <dbReference type="ARBA" id="ARBA00002343"/>
    </source>
</evidence>
<reference evidence="5" key="1">
    <citation type="submission" date="2023-06" db="EMBL/GenBank/DDBJ databases">
        <title>Genome-scale phylogeny and comparative genomics of the fungal order Sordariales.</title>
        <authorList>
            <consortium name="Lawrence Berkeley National Laboratory"/>
            <person name="Hensen N."/>
            <person name="Bonometti L."/>
            <person name="Westerberg I."/>
            <person name="Brannstrom I.O."/>
            <person name="Guillou S."/>
            <person name="Cros-Aarteil S."/>
            <person name="Calhoun S."/>
            <person name="Haridas S."/>
            <person name="Kuo A."/>
            <person name="Mondo S."/>
            <person name="Pangilinan J."/>
            <person name="Riley R."/>
            <person name="Labutti K."/>
            <person name="Andreopoulos B."/>
            <person name="Lipzen A."/>
            <person name="Chen C."/>
            <person name="Yanf M."/>
            <person name="Daum C."/>
            <person name="Ng V."/>
            <person name="Clum A."/>
            <person name="Steindorff A."/>
            <person name="Ohm R."/>
            <person name="Martin F."/>
            <person name="Silar P."/>
            <person name="Natvig D."/>
            <person name="Lalanne C."/>
            <person name="Gautier V."/>
            <person name="Ament-Velasquez S.L."/>
            <person name="Kruys A."/>
            <person name="Hutchinson M.I."/>
            <person name="Powell A.J."/>
            <person name="Barry K."/>
            <person name="Miller A.N."/>
            <person name="Grigoriev I.V."/>
            <person name="Debuchy R."/>
            <person name="Gladieux P."/>
            <person name="Thoren M.H."/>
            <person name="Johannesson H."/>
        </authorList>
    </citation>
    <scope>NUCLEOTIDE SEQUENCE</scope>
    <source>
        <strain evidence="5">CBS 606.72</strain>
    </source>
</reference>
<evidence type="ECO:0000259" key="4">
    <source>
        <dbReference type="PROSITE" id="PS50897"/>
    </source>
</evidence>
<dbReference type="InterPro" id="IPR050618">
    <property type="entry name" value="Ubq-SigPath_Reg"/>
</dbReference>
<gene>
    <name evidence="5" type="ORF">B0T14DRAFT_294895</name>
</gene>
<dbReference type="PROSITE" id="PS50896">
    <property type="entry name" value="LISH"/>
    <property type="match status" value="1"/>
</dbReference>
<organism evidence="5 6">
    <name type="scientific">Immersiella caudata</name>
    <dbReference type="NCBI Taxonomy" id="314043"/>
    <lineage>
        <taxon>Eukaryota</taxon>
        <taxon>Fungi</taxon>
        <taxon>Dikarya</taxon>
        <taxon>Ascomycota</taxon>
        <taxon>Pezizomycotina</taxon>
        <taxon>Sordariomycetes</taxon>
        <taxon>Sordariomycetidae</taxon>
        <taxon>Sordariales</taxon>
        <taxon>Lasiosphaeriaceae</taxon>
        <taxon>Immersiella</taxon>
    </lineage>
</organism>
<evidence type="ECO:0000313" key="5">
    <source>
        <dbReference type="EMBL" id="KAK0614068.1"/>
    </source>
</evidence>